<keyword evidence="3" id="KW-0560">Oxidoreductase</keyword>
<dbReference type="Gene3D" id="2.60.120.590">
    <property type="entry name" value="Alpha-ketoglutarate-dependent dioxygenase AlkB-like"/>
    <property type="match status" value="1"/>
</dbReference>
<dbReference type="AlphaFoldDB" id="A0A1Q9E1L7"/>
<evidence type="ECO:0000313" key="3">
    <source>
        <dbReference type="EMBL" id="OLQ01289.1"/>
    </source>
</evidence>
<dbReference type="InterPro" id="IPR032854">
    <property type="entry name" value="ALKBH3"/>
</dbReference>
<name>A0A1Q9E1L7_SYMMI</name>
<organism evidence="3 4">
    <name type="scientific">Symbiodinium microadriaticum</name>
    <name type="common">Dinoflagellate</name>
    <name type="synonym">Zooxanthella microadriatica</name>
    <dbReference type="NCBI Taxonomy" id="2951"/>
    <lineage>
        <taxon>Eukaryota</taxon>
        <taxon>Sar</taxon>
        <taxon>Alveolata</taxon>
        <taxon>Dinophyceae</taxon>
        <taxon>Suessiales</taxon>
        <taxon>Symbiodiniaceae</taxon>
        <taxon>Symbiodinium</taxon>
    </lineage>
</organism>
<dbReference type="PROSITE" id="PS51471">
    <property type="entry name" value="FE2OG_OXY"/>
    <property type="match status" value="1"/>
</dbReference>
<reference evidence="3 4" key="1">
    <citation type="submission" date="2016-02" db="EMBL/GenBank/DDBJ databases">
        <title>Genome analysis of coral dinoflagellate symbionts highlights evolutionary adaptations to a symbiotic lifestyle.</title>
        <authorList>
            <person name="Aranda M."/>
            <person name="Li Y."/>
            <person name="Liew Y.J."/>
            <person name="Baumgarten S."/>
            <person name="Simakov O."/>
            <person name="Wilson M."/>
            <person name="Piel J."/>
            <person name="Ashoor H."/>
            <person name="Bougouffa S."/>
            <person name="Bajic V.B."/>
            <person name="Ryu T."/>
            <person name="Ravasi T."/>
            <person name="Bayer T."/>
            <person name="Micklem G."/>
            <person name="Kim H."/>
            <person name="Bhak J."/>
            <person name="Lajeunesse T.C."/>
            <person name="Voolstra C.R."/>
        </authorList>
    </citation>
    <scope>NUCLEOTIDE SEQUENCE [LARGE SCALE GENOMIC DNA]</scope>
    <source>
        <strain evidence="3 4">CCMP2467</strain>
    </source>
</reference>
<dbReference type="OrthoDB" id="545910at2759"/>
<dbReference type="Proteomes" id="UP000186817">
    <property type="component" value="Unassembled WGS sequence"/>
</dbReference>
<dbReference type="InterPro" id="IPR037151">
    <property type="entry name" value="AlkB-like_sf"/>
</dbReference>
<sequence>MEDGMQSVGWHSDDESLFQGKVQDCSIVSLSLGGRREFWIALKAEGTEPLQESIVEVDLRHGDLLSMEGMMQKHTVHFLTREPRQRADFWPPRINITWRWIVNHRRGCPLRGELCSYPRCLELEGPEAAQDEMLQPRVATWWPADADESRLDWRLCTECRHPGWLTGRRCLQGEGPNSDRWFCRRCWRSVCGEAERDPMERAAEAMQLRLVNKVKQMQKKKGMKKSWESFCDSDSGFRDPARHAPTSLLAWLETIDAVPEDLRPLLATARSQLQEAVGTTSGAKEHLVSQGEVQMPKQRRSMRKGGVNRAHKPDSEQPGYSGVVQKMRHLSDHLLRRCILALAIISTLCLANAVRSEMLLSTTSDASPPIKQMTMIESVERKYARTDHVYAAKRGHEAKLYHRF</sequence>
<evidence type="ECO:0000313" key="4">
    <source>
        <dbReference type="Proteomes" id="UP000186817"/>
    </source>
</evidence>
<dbReference type="PANTHER" id="PTHR31212:SF4">
    <property type="entry name" value="ALPHA-KETOGLUTARATE-DEPENDENT DIOXYGENASE ALKB HOMOLOG 3"/>
    <property type="match status" value="1"/>
</dbReference>
<dbReference type="PANTHER" id="PTHR31212">
    <property type="entry name" value="ALPHA-KETOGLUTARATE-DEPENDENT DIOXYGENASE ALKB HOMOLOG 3"/>
    <property type="match status" value="1"/>
</dbReference>
<keyword evidence="4" id="KW-1185">Reference proteome</keyword>
<feature type="domain" description="Fe2OG dioxygenase" evidence="2">
    <location>
        <begin position="1"/>
        <end position="102"/>
    </location>
</feature>
<dbReference type="Pfam" id="PF13532">
    <property type="entry name" value="2OG-FeII_Oxy_2"/>
    <property type="match status" value="1"/>
</dbReference>
<dbReference type="InterPro" id="IPR027450">
    <property type="entry name" value="AlkB-like"/>
</dbReference>
<dbReference type="EMBL" id="LSRX01000298">
    <property type="protein sequence ID" value="OLQ01289.1"/>
    <property type="molecule type" value="Genomic_DNA"/>
</dbReference>
<protein>
    <submittedName>
        <fullName evidence="3">Alpha-ketoglutarate-dependent dioxygenase alkB-like 3</fullName>
    </submittedName>
</protein>
<dbReference type="GO" id="GO:0051213">
    <property type="term" value="F:dioxygenase activity"/>
    <property type="evidence" value="ECO:0007669"/>
    <property type="project" value="UniProtKB-KW"/>
</dbReference>
<evidence type="ECO:0000256" key="1">
    <source>
        <dbReference type="SAM" id="MobiDB-lite"/>
    </source>
</evidence>
<dbReference type="InterPro" id="IPR005123">
    <property type="entry name" value="Oxoglu/Fe-dep_dioxygenase_dom"/>
</dbReference>
<accession>A0A1Q9E1L7</accession>
<dbReference type="GO" id="GO:0006307">
    <property type="term" value="P:DNA alkylation repair"/>
    <property type="evidence" value="ECO:0007669"/>
    <property type="project" value="InterPro"/>
</dbReference>
<comment type="caution">
    <text evidence="3">The sequence shown here is derived from an EMBL/GenBank/DDBJ whole genome shotgun (WGS) entry which is preliminary data.</text>
</comment>
<evidence type="ECO:0000259" key="2">
    <source>
        <dbReference type="PROSITE" id="PS51471"/>
    </source>
</evidence>
<dbReference type="SUPFAM" id="SSF51197">
    <property type="entry name" value="Clavaminate synthase-like"/>
    <property type="match status" value="1"/>
</dbReference>
<keyword evidence="3" id="KW-0223">Dioxygenase</keyword>
<proteinExistence type="predicted"/>
<gene>
    <name evidence="3" type="primary">Alkbh3</name>
    <name evidence="3" type="ORF">AK812_SmicGene15973</name>
</gene>
<feature type="region of interest" description="Disordered" evidence="1">
    <location>
        <begin position="279"/>
        <end position="320"/>
    </location>
</feature>